<evidence type="ECO:0000256" key="6">
    <source>
        <dbReference type="ARBA" id="ARBA00023125"/>
    </source>
</evidence>
<keyword evidence="8" id="KW-1179">Viral genome integration</keyword>
<dbReference type="GO" id="GO:0003677">
    <property type="term" value="F:DNA binding"/>
    <property type="evidence" value="ECO:0007669"/>
    <property type="project" value="UniProtKB-KW"/>
</dbReference>
<dbReference type="GO" id="GO:0016740">
    <property type="term" value="F:transferase activity"/>
    <property type="evidence" value="ECO:0007669"/>
    <property type="project" value="UniProtKB-KW"/>
</dbReference>
<dbReference type="CDD" id="cd01189">
    <property type="entry name" value="INT_ICEBs1_C_like"/>
    <property type="match status" value="1"/>
</dbReference>
<evidence type="ECO:0000256" key="5">
    <source>
        <dbReference type="ARBA" id="ARBA00022908"/>
    </source>
</evidence>
<keyword evidence="3" id="KW-0808">Transferase</keyword>
<accession>A0A8S5QUQ5</accession>
<dbReference type="GO" id="GO:0006310">
    <property type="term" value="P:DNA recombination"/>
    <property type="evidence" value="ECO:0007669"/>
    <property type="project" value="UniProtKB-KW"/>
</dbReference>
<evidence type="ECO:0000313" key="10">
    <source>
        <dbReference type="EMBL" id="DAE22587.1"/>
    </source>
</evidence>
<keyword evidence="5" id="KW-0229">DNA integration</keyword>
<dbReference type="Gene3D" id="1.10.150.130">
    <property type="match status" value="1"/>
</dbReference>
<dbReference type="PANTHER" id="PTHR30349:SF64">
    <property type="entry name" value="PROPHAGE INTEGRASE INTD-RELATED"/>
    <property type="match status" value="1"/>
</dbReference>
<evidence type="ECO:0000256" key="7">
    <source>
        <dbReference type="ARBA" id="ARBA00023172"/>
    </source>
</evidence>
<dbReference type="SUPFAM" id="SSF56349">
    <property type="entry name" value="DNA breaking-rejoining enzymes"/>
    <property type="match status" value="1"/>
</dbReference>
<dbReference type="InterPro" id="IPR002104">
    <property type="entry name" value="Integrase_catalytic"/>
</dbReference>
<dbReference type="InterPro" id="IPR011010">
    <property type="entry name" value="DNA_brk_join_enz"/>
</dbReference>
<organism evidence="10">
    <name type="scientific">Siphoviridae sp. ct5co22</name>
    <dbReference type="NCBI Taxonomy" id="2826294"/>
    <lineage>
        <taxon>Viruses</taxon>
        <taxon>Duplodnaviria</taxon>
        <taxon>Heunggongvirae</taxon>
        <taxon>Uroviricota</taxon>
        <taxon>Caudoviricetes</taxon>
    </lineage>
</organism>
<evidence type="ECO:0000256" key="1">
    <source>
        <dbReference type="ARBA" id="ARBA00008857"/>
    </source>
</evidence>
<dbReference type="GO" id="GO:0016787">
    <property type="term" value="F:hydrolase activity"/>
    <property type="evidence" value="ECO:0007669"/>
    <property type="project" value="UniProtKB-KW"/>
</dbReference>
<protein>
    <recommendedName>
        <fullName evidence="2">Integrase</fullName>
    </recommendedName>
</protein>
<dbReference type="PANTHER" id="PTHR30349">
    <property type="entry name" value="PHAGE INTEGRASE-RELATED"/>
    <property type="match status" value="1"/>
</dbReference>
<dbReference type="GO" id="GO:0015074">
    <property type="term" value="P:DNA integration"/>
    <property type="evidence" value="ECO:0007669"/>
    <property type="project" value="UniProtKB-KW"/>
</dbReference>
<keyword evidence="7" id="KW-0233">DNA recombination</keyword>
<dbReference type="InterPro" id="IPR004107">
    <property type="entry name" value="Integrase_SAM-like_N"/>
</dbReference>
<dbReference type="InterPro" id="IPR013762">
    <property type="entry name" value="Integrase-like_cat_sf"/>
</dbReference>
<dbReference type="GO" id="GO:0044826">
    <property type="term" value="P:viral genome integration into host DNA"/>
    <property type="evidence" value="ECO:0007669"/>
    <property type="project" value="UniProtKB-KW"/>
</dbReference>
<evidence type="ECO:0000256" key="2">
    <source>
        <dbReference type="ARBA" id="ARBA00016082"/>
    </source>
</evidence>
<keyword evidence="4" id="KW-0378">Hydrolase</keyword>
<dbReference type="Pfam" id="PF00589">
    <property type="entry name" value="Phage_integrase"/>
    <property type="match status" value="1"/>
</dbReference>
<evidence type="ECO:0000256" key="8">
    <source>
        <dbReference type="ARBA" id="ARBA00023195"/>
    </source>
</evidence>
<dbReference type="InterPro" id="IPR010998">
    <property type="entry name" value="Integrase_recombinase_N"/>
</dbReference>
<dbReference type="InterPro" id="IPR050090">
    <property type="entry name" value="Tyrosine_recombinase_XerCD"/>
</dbReference>
<proteinExistence type="inferred from homology"/>
<dbReference type="GO" id="GO:0075713">
    <property type="term" value="P:establishment of integrated proviral latency"/>
    <property type="evidence" value="ECO:0007669"/>
    <property type="project" value="UniProtKB-KW"/>
</dbReference>
<evidence type="ECO:0000256" key="3">
    <source>
        <dbReference type="ARBA" id="ARBA00022679"/>
    </source>
</evidence>
<feature type="domain" description="Tyr recombinase" evidence="9">
    <location>
        <begin position="149"/>
        <end position="349"/>
    </location>
</feature>
<name>A0A8S5QUQ5_9CAUD</name>
<dbReference type="Gene3D" id="1.10.443.10">
    <property type="entry name" value="Intergrase catalytic core"/>
    <property type="match status" value="1"/>
</dbReference>
<dbReference type="PROSITE" id="PS51898">
    <property type="entry name" value="TYR_RECOMBINASE"/>
    <property type="match status" value="1"/>
</dbReference>
<dbReference type="EMBL" id="BK015735">
    <property type="protein sequence ID" value="DAE22587.1"/>
    <property type="molecule type" value="Genomic_DNA"/>
</dbReference>
<sequence length="361" mass="40633">MAAKFRKTARYKGKQYEASGNTELEALKKLAALLDAAEKGEISSNSTVDAWFKEWMELYKKPKGLTAKSLGMYDEKYKKYIKPAIGHMKMKDVRDIHLQKILNGQAGMSESHVKKVRMVLQEMFKRARQSRLIVYDPAELLELPKMSVHKRRPITEEERKAILAVAETHRSGLWILTLLYTGMRPGETAALTWGDVDFDRNEIHVHAARESGMTNAIKAPKTASGVRDIPIHAALLPKLQAARRRPSDYVFPTGAGNPQNENSLRRLWTGFKRDLDIYMGAETERNKIINSVVSDDLTPYCLRHTFCTDLQKAGVSINNAKELMGHADIQTTANIYTHKDIQNLHDCMAHLDGTAGNSAGK</sequence>
<keyword evidence="8" id="KW-1160">Virus entry into host cell</keyword>
<evidence type="ECO:0000259" key="9">
    <source>
        <dbReference type="PROSITE" id="PS51898"/>
    </source>
</evidence>
<dbReference type="Pfam" id="PF14659">
    <property type="entry name" value="Phage_int_SAM_3"/>
    <property type="match status" value="1"/>
</dbReference>
<evidence type="ECO:0000256" key="4">
    <source>
        <dbReference type="ARBA" id="ARBA00022801"/>
    </source>
</evidence>
<keyword evidence="6" id="KW-0238">DNA-binding</keyword>
<reference evidence="10" key="1">
    <citation type="journal article" date="2021" name="Proc. Natl. Acad. Sci. U.S.A.">
        <title>A Catalog of Tens of Thousands of Viruses from Human Metagenomes Reveals Hidden Associations with Chronic Diseases.</title>
        <authorList>
            <person name="Tisza M.J."/>
            <person name="Buck C.B."/>
        </authorList>
    </citation>
    <scope>NUCLEOTIDE SEQUENCE</scope>
    <source>
        <strain evidence="10">Ct5co22</strain>
    </source>
</reference>
<comment type="similarity">
    <text evidence="1">Belongs to the 'phage' integrase family.</text>
</comment>